<organism evidence="1 2">
    <name type="scientific">Amphibalanus amphitrite</name>
    <name type="common">Striped barnacle</name>
    <name type="synonym">Balanus amphitrite</name>
    <dbReference type="NCBI Taxonomy" id="1232801"/>
    <lineage>
        <taxon>Eukaryota</taxon>
        <taxon>Metazoa</taxon>
        <taxon>Ecdysozoa</taxon>
        <taxon>Arthropoda</taxon>
        <taxon>Crustacea</taxon>
        <taxon>Multicrustacea</taxon>
        <taxon>Cirripedia</taxon>
        <taxon>Thoracica</taxon>
        <taxon>Thoracicalcarea</taxon>
        <taxon>Balanomorpha</taxon>
        <taxon>Balanoidea</taxon>
        <taxon>Balanidae</taxon>
        <taxon>Amphibalaninae</taxon>
        <taxon>Amphibalanus</taxon>
    </lineage>
</organism>
<name>A0A6A4VGC5_AMPAM</name>
<protein>
    <submittedName>
        <fullName evidence="1">Uncharacterized protein</fullName>
    </submittedName>
</protein>
<accession>A0A6A4VGC5</accession>
<proteinExistence type="predicted"/>
<comment type="caution">
    <text evidence="1">The sequence shown here is derived from an EMBL/GenBank/DDBJ whole genome shotgun (WGS) entry which is preliminary data.</text>
</comment>
<dbReference type="Proteomes" id="UP000440578">
    <property type="component" value="Unassembled WGS sequence"/>
</dbReference>
<dbReference type="AlphaFoldDB" id="A0A6A4VGC5"/>
<reference evidence="1 2" key="1">
    <citation type="submission" date="2019-07" db="EMBL/GenBank/DDBJ databases">
        <title>Draft genome assembly of a fouling barnacle, Amphibalanus amphitrite (Darwin, 1854): The first reference genome for Thecostraca.</title>
        <authorList>
            <person name="Kim W."/>
        </authorList>
    </citation>
    <scope>NUCLEOTIDE SEQUENCE [LARGE SCALE GENOMIC DNA]</scope>
    <source>
        <strain evidence="1">SNU_AA5</strain>
        <tissue evidence="1">Soma without cirri and trophi</tissue>
    </source>
</reference>
<gene>
    <name evidence="1" type="ORF">FJT64_007053</name>
</gene>
<keyword evidence="2" id="KW-1185">Reference proteome</keyword>
<sequence length="182" mass="21269">MRVRLSREKPANPNLFVSVAGTLDFSQPFLSNPHVQRYRRQQLWPQSPRNLYHLRQLYQDAETRCTLRLWRLSRRGELDCEKDEDCTKEYGSDVYCRELQVCKLTKGNVCWLKQPDGIECSGDSACLSGHCDSDLGICTPPSVPRLGRGYHTRRHGIHDRCCWLRRRRSVLHVTELGGRWQK</sequence>
<evidence type="ECO:0000313" key="2">
    <source>
        <dbReference type="Proteomes" id="UP000440578"/>
    </source>
</evidence>
<dbReference type="EMBL" id="VIIS01001616">
    <property type="protein sequence ID" value="KAF0295497.1"/>
    <property type="molecule type" value="Genomic_DNA"/>
</dbReference>
<evidence type="ECO:0000313" key="1">
    <source>
        <dbReference type="EMBL" id="KAF0295497.1"/>
    </source>
</evidence>